<dbReference type="HAMAP" id="MF_00189">
    <property type="entry name" value="YciB"/>
    <property type="match status" value="1"/>
</dbReference>
<evidence type="ECO:0000313" key="7">
    <source>
        <dbReference type="Proteomes" id="UP000075238"/>
    </source>
</evidence>
<dbReference type="PANTHER" id="PTHR36917">
    <property type="entry name" value="INTRACELLULAR SEPTATION PROTEIN A-RELATED"/>
    <property type="match status" value="1"/>
</dbReference>
<feature type="transmembrane region" description="Helical" evidence="5">
    <location>
        <begin position="80"/>
        <end position="96"/>
    </location>
</feature>
<dbReference type="Proteomes" id="UP000075238">
    <property type="component" value="Chromosome 1"/>
</dbReference>
<sequence length="179" mass="20524">MKFLFDLFPVILFFAAFKLADIYTATAVAIAATVVQIGWVWFRHRKVEPMQWVSLLIIAVFGGATLVLHNETFIKWKPTVLYWLFAAALLGSVLVWRKNLIRAMMEKQVSLPDPVWARLNLAWAGFFAAMGVLNLYVAYQFSTEAWVNFKLFGSMGLMLVFIVAQSVWLSRHMPENTRD</sequence>
<keyword evidence="5" id="KW-0997">Cell inner membrane</keyword>
<dbReference type="NCBIfam" id="TIGR00997">
    <property type="entry name" value="ispZ"/>
    <property type="match status" value="1"/>
</dbReference>
<organism evidence="6 7">
    <name type="scientific">Cupriavidus nantongensis</name>
    <dbReference type="NCBI Taxonomy" id="1796606"/>
    <lineage>
        <taxon>Bacteria</taxon>
        <taxon>Pseudomonadati</taxon>
        <taxon>Pseudomonadota</taxon>
        <taxon>Betaproteobacteria</taxon>
        <taxon>Burkholderiales</taxon>
        <taxon>Burkholderiaceae</taxon>
        <taxon>Cupriavidus</taxon>
    </lineage>
</organism>
<dbReference type="EMBL" id="CP014844">
    <property type="protein sequence ID" value="AMR78188.1"/>
    <property type="molecule type" value="Genomic_DNA"/>
</dbReference>
<feature type="transmembrane region" description="Helical" evidence="5">
    <location>
        <begin position="151"/>
        <end position="169"/>
    </location>
</feature>
<keyword evidence="7" id="KW-1185">Reference proteome</keyword>
<dbReference type="NCBIfam" id="NF001325">
    <property type="entry name" value="PRK00259.1-3"/>
    <property type="match status" value="1"/>
</dbReference>
<accession>A0A142JJC6</accession>
<evidence type="ECO:0000256" key="4">
    <source>
        <dbReference type="ARBA" id="ARBA00023136"/>
    </source>
</evidence>
<proteinExistence type="inferred from homology"/>
<dbReference type="GO" id="GO:0005886">
    <property type="term" value="C:plasma membrane"/>
    <property type="evidence" value="ECO:0007669"/>
    <property type="project" value="UniProtKB-SubCell"/>
</dbReference>
<dbReference type="RefSeq" id="WP_062799131.1">
    <property type="nucleotide sequence ID" value="NZ_CP014844.1"/>
</dbReference>
<dbReference type="KEGG" id="cnan:A2G96_10735"/>
<dbReference type="InterPro" id="IPR006008">
    <property type="entry name" value="YciB"/>
</dbReference>
<evidence type="ECO:0000313" key="6">
    <source>
        <dbReference type="EMBL" id="AMR78188.1"/>
    </source>
</evidence>
<evidence type="ECO:0000256" key="2">
    <source>
        <dbReference type="ARBA" id="ARBA00022692"/>
    </source>
</evidence>
<gene>
    <name evidence="5" type="primary">yciB</name>
    <name evidence="6" type="ORF">A2G96_10735</name>
</gene>
<name>A0A142JJC6_9BURK</name>
<dbReference type="STRING" id="1796606.A2G96_10735"/>
<comment type="similarity">
    <text evidence="5">Belongs to the YciB family.</text>
</comment>
<comment type="function">
    <text evidence="5">Plays a role in cell envelope biogenesis, maintenance of cell envelope integrity and membrane homeostasis.</text>
</comment>
<feature type="transmembrane region" description="Helical" evidence="5">
    <location>
        <begin position="117"/>
        <end position="139"/>
    </location>
</feature>
<keyword evidence="3 5" id="KW-1133">Transmembrane helix</keyword>
<keyword evidence="4 5" id="KW-0472">Membrane</keyword>
<comment type="subcellular location">
    <subcellularLocation>
        <location evidence="5">Cell inner membrane</location>
        <topology evidence="5">Multi-pass membrane protein</topology>
    </subcellularLocation>
</comment>
<evidence type="ECO:0000256" key="5">
    <source>
        <dbReference type="HAMAP-Rule" id="MF_00189"/>
    </source>
</evidence>
<dbReference type="Pfam" id="PF04279">
    <property type="entry name" value="IspA"/>
    <property type="match status" value="1"/>
</dbReference>
<dbReference type="OrthoDB" id="9788219at2"/>
<dbReference type="NCBIfam" id="NF001324">
    <property type="entry name" value="PRK00259.1-2"/>
    <property type="match status" value="1"/>
</dbReference>
<dbReference type="AlphaFoldDB" id="A0A142JJC6"/>
<reference evidence="6 7" key="1">
    <citation type="submission" date="2016-03" db="EMBL/GenBank/DDBJ databases">
        <title>Complete genome sequence of a novel chlorpyrifos degrading bacterium, Cupriavidus nantongensis sp. X1.</title>
        <authorList>
            <person name="Fang L."/>
        </authorList>
    </citation>
    <scope>NUCLEOTIDE SEQUENCE [LARGE SCALE GENOMIC DNA]</scope>
    <source>
        <strain evidence="6 7">X1</strain>
    </source>
</reference>
<feature type="transmembrane region" description="Helical" evidence="5">
    <location>
        <begin position="49"/>
        <end position="68"/>
    </location>
</feature>
<evidence type="ECO:0000256" key="3">
    <source>
        <dbReference type="ARBA" id="ARBA00022989"/>
    </source>
</evidence>
<comment type="caution">
    <text evidence="5">Lacks conserved residue(s) required for the propagation of feature annotation.</text>
</comment>
<evidence type="ECO:0000256" key="1">
    <source>
        <dbReference type="ARBA" id="ARBA00022475"/>
    </source>
</evidence>
<keyword evidence="2 5" id="KW-0812">Transmembrane</keyword>
<keyword evidence="1 5" id="KW-1003">Cell membrane</keyword>
<protein>
    <recommendedName>
        <fullName evidence="5">Inner membrane-spanning protein YciB</fullName>
    </recommendedName>
</protein>
<dbReference type="PANTHER" id="PTHR36917:SF1">
    <property type="entry name" value="INNER MEMBRANE-SPANNING PROTEIN YCIB"/>
    <property type="match status" value="1"/>
</dbReference>